<name>A0A8S5PFI4_9CAUD</name>
<dbReference type="EMBL" id="BK015415">
    <property type="protein sequence ID" value="DAE05738.1"/>
    <property type="molecule type" value="Genomic_DNA"/>
</dbReference>
<proteinExistence type="predicted"/>
<accession>A0A8S5PFI4</accession>
<organism evidence="1">
    <name type="scientific">Siphoviridae sp. ctM5A27</name>
    <dbReference type="NCBI Taxonomy" id="2825459"/>
    <lineage>
        <taxon>Viruses</taxon>
        <taxon>Duplodnaviria</taxon>
        <taxon>Heunggongvirae</taxon>
        <taxon>Uroviricota</taxon>
        <taxon>Caudoviricetes</taxon>
    </lineage>
</organism>
<sequence>MANVQLQTKGIEALKKKLMEQREIMINYLTYAMAELGERAVTYSKDNKGYQDHTANLKNTIDYALFLDGELVCVGDHKELNGTEKDKAHFIPDAAVKYAQQQGVIAPKGYSLIIASGVDYGQHVENKGYNVLYLTKFFLKDEMKKIILKAIENAKQNN</sequence>
<reference evidence="1" key="1">
    <citation type="journal article" date="2021" name="Proc. Natl. Acad. Sci. U.S.A.">
        <title>A Catalog of Tens of Thousands of Viruses from Human Metagenomes Reveals Hidden Associations with Chronic Diseases.</title>
        <authorList>
            <person name="Tisza M.J."/>
            <person name="Buck C.B."/>
        </authorList>
    </citation>
    <scope>NUCLEOTIDE SEQUENCE</scope>
    <source>
        <strain evidence="1">CtM5A27</strain>
    </source>
</reference>
<evidence type="ECO:0000313" key="1">
    <source>
        <dbReference type="EMBL" id="DAE05738.1"/>
    </source>
</evidence>
<protein>
    <submittedName>
        <fullName evidence="1">Uncharacterized protein</fullName>
    </submittedName>
</protein>